<sequence>MGKLLNSKFETYLMDQEFDRKEEEERNEESLAIVQYEEYPEGFFTSL</sequence>
<dbReference type="EMBL" id="FOEL01000006">
    <property type="protein sequence ID" value="SEQ64645.1"/>
    <property type="molecule type" value="Genomic_DNA"/>
</dbReference>
<comment type="caution">
    <text evidence="1">The sequence shown here is derived from an EMBL/GenBank/DDBJ whole genome shotgun (WGS) entry which is preliminary data.</text>
</comment>
<evidence type="ECO:0000313" key="2">
    <source>
        <dbReference type="Proteomes" id="UP000199410"/>
    </source>
</evidence>
<dbReference type="Proteomes" id="UP000199410">
    <property type="component" value="Unassembled WGS sequence"/>
</dbReference>
<proteinExistence type="predicted"/>
<name>A0A1H9HQR0_9BACI</name>
<dbReference type="GeneID" id="62345824"/>
<organism evidence="1 2">
    <name type="scientific">Lysinibacillus fusiformis</name>
    <dbReference type="NCBI Taxonomy" id="28031"/>
    <lineage>
        <taxon>Bacteria</taxon>
        <taxon>Bacillati</taxon>
        <taxon>Bacillota</taxon>
        <taxon>Bacilli</taxon>
        <taxon>Bacillales</taxon>
        <taxon>Bacillaceae</taxon>
        <taxon>Lysinibacillus</taxon>
    </lineage>
</organism>
<dbReference type="RefSeq" id="WP_008176247.1">
    <property type="nucleotide sequence ID" value="NZ_BJOM01000012.1"/>
</dbReference>
<evidence type="ECO:0000313" key="1">
    <source>
        <dbReference type="EMBL" id="SEQ64645.1"/>
    </source>
</evidence>
<protein>
    <submittedName>
        <fullName evidence="1">Uncharacterized protein</fullName>
    </submittedName>
</protein>
<reference evidence="1 2" key="1">
    <citation type="submission" date="2016-10" db="EMBL/GenBank/DDBJ databases">
        <authorList>
            <person name="Varghese N."/>
            <person name="Submissions S."/>
        </authorList>
    </citation>
    <scope>NUCLEOTIDE SEQUENCE [LARGE SCALE GENOMIC DNA]</scope>
    <source>
        <strain evidence="1 2">TC-13</strain>
    </source>
</reference>
<dbReference type="AlphaFoldDB" id="A0A1H9HQR0"/>
<accession>A0A1H9HQR0</accession>
<gene>
    <name evidence="1" type="ORF">SAMN02787113_02116</name>
</gene>